<feature type="signal peptide" evidence="1">
    <location>
        <begin position="1"/>
        <end position="25"/>
    </location>
</feature>
<gene>
    <name evidence="2" type="ORF">Pan265_26140</name>
</gene>
<sequence length="199" mass="21359" precursor="true">MRCALAGLMVFAACCVWGCTSTPEANEVAADAQVVPAGEDRPLTSRVVSDGSRLEVLRRVELLLEDEGFVIERVNQRFGSLRTLPAPVPVAGEFWAGPSASGSESAVATMTAMRRIATARVEVVEGGVSVIMTVEHERLRHTDRRLGGNFGRKVYYDTGVRNGVPTGGITMTGDPRSSRVFWSPAGRDVGLEERLLGAL</sequence>
<dbReference type="AlphaFoldDB" id="A0A518C0K9"/>
<evidence type="ECO:0000313" key="2">
    <source>
        <dbReference type="EMBL" id="QDU72740.1"/>
    </source>
</evidence>
<proteinExistence type="predicted"/>
<dbReference type="KEGG" id="mcad:Pan265_26140"/>
<name>A0A518C0K9_9BACT</name>
<accession>A0A518C0K9</accession>
<dbReference type="EMBL" id="CP036280">
    <property type="protein sequence ID" value="QDU72740.1"/>
    <property type="molecule type" value="Genomic_DNA"/>
</dbReference>
<protein>
    <submittedName>
        <fullName evidence="2">Uncharacterized protein</fullName>
    </submittedName>
</protein>
<organism evidence="2 3">
    <name type="scientific">Mucisphaera calidilacus</name>
    <dbReference type="NCBI Taxonomy" id="2527982"/>
    <lineage>
        <taxon>Bacteria</taxon>
        <taxon>Pseudomonadati</taxon>
        <taxon>Planctomycetota</taxon>
        <taxon>Phycisphaerae</taxon>
        <taxon>Phycisphaerales</taxon>
        <taxon>Phycisphaeraceae</taxon>
        <taxon>Mucisphaera</taxon>
    </lineage>
</organism>
<dbReference type="Proteomes" id="UP000320386">
    <property type="component" value="Chromosome"/>
</dbReference>
<reference evidence="2 3" key="1">
    <citation type="submission" date="2019-02" db="EMBL/GenBank/DDBJ databases">
        <title>Deep-cultivation of Planctomycetes and their phenomic and genomic characterization uncovers novel biology.</title>
        <authorList>
            <person name="Wiegand S."/>
            <person name="Jogler M."/>
            <person name="Boedeker C."/>
            <person name="Pinto D."/>
            <person name="Vollmers J."/>
            <person name="Rivas-Marin E."/>
            <person name="Kohn T."/>
            <person name="Peeters S.H."/>
            <person name="Heuer A."/>
            <person name="Rast P."/>
            <person name="Oberbeckmann S."/>
            <person name="Bunk B."/>
            <person name="Jeske O."/>
            <person name="Meyerdierks A."/>
            <person name="Storesund J.E."/>
            <person name="Kallscheuer N."/>
            <person name="Luecker S."/>
            <person name="Lage O.M."/>
            <person name="Pohl T."/>
            <person name="Merkel B.J."/>
            <person name="Hornburger P."/>
            <person name="Mueller R.-W."/>
            <person name="Bruemmer F."/>
            <person name="Labrenz M."/>
            <person name="Spormann A.M."/>
            <person name="Op den Camp H."/>
            <person name="Overmann J."/>
            <person name="Amann R."/>
            <person name="Jetten M.S.M."/>
            <person name="Mascher T."/>
            <person name="Medema M.H."/>
            <person name="Devos D.P."/>
            <person name="Kaster A.-K."/>
            <person name="Ovreas L."/>
            <person name="Rohde M."/>
            <person name="Galperin M.Y."/>
            <person name="Jogler C."/>
        </authorList>
    </citation>
    <scope>NUCLEOTIDE SEQUENCE [LARGE SCALE GENOMIC DNA]</scope>
    <source>
        <strain evidence="2 3">Pan265</strain>
    </source>
</reference>
<keyword evidence="3" id="KW-1185">Reference proteome</keyword>
<evidence type="ECO:0000256" key="1">
    <source>
        <dbReference type="SAM" id="SignalP"/>
    </source>
</evidence>
<feature type="chain" id="PRO_5022195818" evidence="1">
    <location>
        <begin position="26"/>
        <end position="199"/>
    </location>
</feature>
<evidence type="ECO:0000313" key="3">
    <source>
        <dbReference type="Proteomes" id="UP000320386"/>
    </source>
</evidence>
<keyword evidence="1" id="KW-0732">Signal</keyword>